<name>A0A7G9QBZ4_9SPHI</name>
<dbReference type="KEGG" id="proe:H9L23_17275"/>
<evidence type="ECO:0008006" key="3">
    <source>
        <dbReference type="Google" id="ProtNLM"/>
    </source>
</evidence>
<gene>
    <name evidence="1" type="ORF">H9L23_17275</name>
</gene>
<dbReference type="EMBL" id="CP060723">
    <property type="protein sequence ID" value="QNN40869.1"/>
    <property type="molecule type" value="Genomic_DNA"/>
</dbReference>
<organism evidence="1 2">
    <name type="scientific">Pedobacter roseus</name>
    <dbReference type="NCBI Taxonomy" id="336820"/>
    <lineage>
        <taxon>Bacteria</taxon>
        <taxon>Pseudomonadati</taxon>
        <taxon>Bacteroidota</taxon>
        <taxon>Sphingobacteriia</taxon>
        <taxon>Sphingobacteriales</taxon>
        <taxon>Sphingobacteriaceae</taxon>
        <taxon>Pedobacter</taxon>
    </lineage>
</organism>
<dbReference type="Proteomes" id="UP000515806">
    <property type="component" value="Chromosome"/>
</dbReference>
<sequence>MLSIAPSIFLMACSQSHEKNKNIEDSTIKKEMIVKAVSVEKSIQQKVEEDTLGNFADYYVAVLDTNMNYNPIHSKMFSTSEALNIPIDTLGRYYNKKKDEIILPENDEDEIYAGEYFPRRNAEENLSLEYLNMYKPDAKAKTIALVAGIYADKDSATIALKKLKTIEPKAFVLKSKIYVGCMH</sequence>
<keyword evidence="2" id="KW-1185">Reference proteome</keyword>
<dbReference type="RefSeq" id="WP_187591553.1">
    <property type="nucleotide sequence ID" value="NZ_CP060723.1"/>
</dbReference>
<accession>A0A7G9QBZ4</accession>
<evidence type="ECO:0000313" key="2">
    <source>
        <dbReference type="Proteomes" id="UP000515806"/>
    </source>
</evidence>
<reference evidence="1 2" key="1">
    <citation type="submission" date="2020-08" db="EMBL/GenBank/DDBJ databases">
        <title>Genome sequence of Pedobacter roseus KACC 11594T.</title>
        <authorList>
            <person name="Hyun D.-W."/>
            <person name="Bae J.-W."/>
        </authorList>
    </citation>
    <scope>NUCLEOTIDE SEQUENCE [LARGE SCALE GENOMIC DNA]</scope>
    <source>
        <strain evidence="1 2">KACC 11594</strain>
    </source>
</reference>
<dbReference type="AlphaFoldDB" id="A0A7G9QBZ4"/>
<protein>
    <recommendedName>
        <fullName evidence="3">SPOR domain-containing protein</fullName>
    </recommendedName>
</protein>
<evidence type="ECO:0000313" key="1">
    <source>
        <dbReference type="EMBL" id="QNN40869.1"/>
    </source>
</evidence>
<proteinExistence type="predicted"/>